<dbReference type="EMBL" id="ABOX02000054">
    <property type="protein sequence ID" value="EEF57922.1"/>
    <property type="molecule type" value="Genomic_DNA"/>
</dbReference>
<dbReference type="AlphaFoldDB" id="B9XQJ7"/>
<evidence type="ECO:0000313" key="2">
    <source>
        <dbReference type="EMBL" id="EEF57922.1"/>
    </source>
</evidence>
<organism evidence="2 3">
    <name type="scientific">Pedosphaera parvula (strain Ellin514)</name>
    <dbReference type="NCBI Taxonomy" id="320771"/>
    <lineage>
        <taxon>Bacteria</taxon>
        <taxon>Pseudomonadati</taxon>
        <taxon>Verrucomicrobiota</taxon>
        <taxon>Pedosphaerae</taxon>
        <taxon>Pedosphaerales</taxon>
        <taxon>Pedosphaeraceae</taxon>
        <taxon>Pedosphaera</taxon>
    </lineage>
</organism>
<feature type="compositionally biased region" description="Basic and acidic residues" evidence="1">
    <location>
        <begin position="268"/>
        <end position="298"/>
    </location>
</feature>
<feature type="compositionally biased region" description="Basic and acidic residues" evidence="1">
    <location>
        <begin position="317"/>
        <end position="330"/>
    </location>
</feature>
<dbReference type="OrthoDB" id="9840396at2"/>
<name>B9XQJ7_PEDPL</name>
<sequence precursor="true">MTYMLTNEHNQKTGRGRGIQGSSFASLLIIAVFALSTMAASTGGGDSDTQETARQLYNNGTEKLRDGKLREAESYLQSAVASQNEKVQGPALYNLGHVRFKTGLEELKKSPEGSSAGPRSSQALDTGSGAIKALDEALVSDDVKAMVAAYQRGRGARKELKGATDAVKRAMQTYGSVLTKWQRASGDFKSTAEMNSADKDAQTNAELVDRSIAKLVDTQQMMMQNQGQMDKQKQELRDKMKKLKGKLPQEMAPPGGPGGDEDDDDEDDKKPKEPKAGMEEGPSKDGKERQLTPEEAERLLGMLKLDGNRKLPLGMKETGEKKEDRKRKDW</sequence>
<feature type="region of interest" description="Disordered" evidence="1">
    <location>
        <begin position="245"/>
        <end position="330"/>
    </location>
</feature>
<dbReference type="Gene3D" id="1.25.40.10">
    <property type="entry name" value="Tetratricopeptide repeat domain"/>
    <property type="match status" value="1"/>
</dbReference>
<protein>
    <submittedName>
        <fullName evidence="2">Uncharacterized protein</fullName>
    </submittedName>
</protein>
<dbReference type="Proteomes" id="UP000003688">
    <property type="component" value="Unassembled WGS sequence"/>
</dbReference>
<comment type="caution">
    <text evidence="2">The sequence shown here is derived from an EMBL/GenBank/DDBJ whole genome shotgun (WGS) entry which is preliminary data.</text>
</comment>
<dbReference type="STRING" id="320771.Cflav_PD0872"/>
<gene>
    <name evidence="2" type="ORF">Cflav_PD0872</name>
</gene>
<keyword evidence="3" id="KW-1185">Reference proteome</keyword>
<reference evidence="2 3" key="1">
    <citation type="journal article" date="2011" name="J. Bacteriol.">
        <title>Genome sequence of 'Pedosphaera parvula' Ellin514, an aerobic Verrucomicrobial isolate from pasture soil.</title>
        <authorList>
            <person name="Kant R."/>
            <person name="van Passel M.W."/>
            <person name="Sangwan P."/>
            <person name="Palva A."/>
            <person name="Lucas S."/>
            <person name="Copeland A."/>
            <person name="Lapidus A."/>
            <person name="Glavina Del Rio T."/>
            <person name="Dalin E."/>
            <person name="Tice H."/>
            <person name="Bruce D."/>
            <person name="Goodwin L."/>
            <person name="Pitluck S."/>
            <person name="Chertkov O."/>
            <person name="Larimer F.W."/>
            <person name="Land M.L."/>
            <person name="Hauser L."/>
            <person name="Brettin T.S."/>
            <person name="Detter J.C."/>
            <person name="Han S."/>
            <person name="de Vos W.M."/>
            <person name="Janssen P.H."/>
            <person name="Smidt H."/>
        </authorList>
    </citation>
    <scope>NUCLEOTIDE SEQUENCE [LARGE SCALE GENOMIC DNA]</scope>
    <source>
        <strain evidence="2 3">Ellin514</strain>
    </source>
</reference>
<evidence type="ECO:0000256" key="1">
    <source>
        <dbReference type="SAM" id="MobiDB-lite"/>
    </source>
</evidence>
<evidence type="ECO:0000313" key="3">
    <source>
        <dbReference type="Proteomes" id="UP000003688"/>
    </source>
</evidence>
<accession>B9XQJ7</accession>
<proteinExistence type="predicted"/>
<dbReference type="InterPro" id="IPR011990">
    <property type="entry name" value="TPR-like_helical_dom_sf"/>
</dbReference>
<dbReference type="RefSeq" id="WP_007418083.1">
    <property type="nucleotide sequence ID" value="NZ_ABOX02000054.1"/>
</dbReference>